<name>A0A197K565_9FUNG</name>
<sequence>MAPRPPEKSSGFDSWWLERTRIPPCNSRVVQDPGQFEDHANIRDCFYYIGVGTGWVLWAFSGHRQRQRWRGRRCGYVSRYYSTSMDVRRVFAVEDTHISTDRDKPTRTISNANLFLPASIDNDNYSDGDGDDSGSVGPSSTRTATATRTIAPSAQTLSMHERWIFDRTSIFLSSFLNFMFPNLVELNEKDWRGIKVKHLVETVITAANNNNSKPREVHFFVVLPPSLLCAVVA</sequence>
<accession>A0A197K565</accession>
<dbReference type="EMBL" id="KV442024">
    <property type="protein sequence ID" value="OAQ32615.1"/>
    <property type="molecule type" value="Genomic_DNA"/>
</dbReference>
<dbReference type="AlphaFoldDB" id="A0A197K565"/>
<organism evidence="1 2">
    <name type="scientific">Linnemannia elongata AG-77</name>
    <dbReference type="NCBI Taxonomy" id="1314771"/>
    <lineage>
        <taxon>Eukaryota</taxon>
        <taxon>Fungi</taxon>
        <taxon>Fungi incertae sedis</taxon>
        <taxon>Mucoromycota</taxon>
        <taxon>Mortierellomycotina</taxon>
        <taxon>Mortierellomycetes</taxon>
        <taxon>Mortierellales</taxon>
        <taxon>Mortierellaceae</taxon>
        <taxon>Linnemannia</taxon>
    </lineage>
</organism>
<gene>
    <name evidence="1" type="ORF">K457DRAFT_123251</name>
</gene>
<evidence type="ECO:0000313" key="1">
    <source>
        <dbReference type="EMBL" id="OAQ32615.1"/>
    </source>
</evidence>
<protein>
    <submittedName>
        <fullName evidence="1">Uncharacterized protein</fullName>
    </submittedName>
</protein>
<evidence type="ECO:0000313" key="2">
    <source>
        <dbReference type="Proteomes" id="UP000078512"/>
    </source>
</evidence>
<keyword evidence="2" id="KW-1185">Reference proteome</keyword>
<dbReference type="Proteomes" id="UP000078512">
    <property type="component" value="Unassembled WGS sequence"/>
</dbReference>
<proteinExistence type="predicted"/>
<reference evidence="1 2" key="1">
    <citation type="submission" date="2016-05" db="EMBL/GenBank/DDBJ databases">
        <title>Genome sequencing reveals origins of a unique bacterial endosymbiosis in the earliest lineages of terrestrial Fungi.</title>
        <authorList>
            <consortium name="DOE Joint Genome Institute"/>
            <person name="Uehling J."/>
            <person name="Gryganskyi A."/>
            <person name="Hameed K."/>
            <person name="Tschaplinski T."/>
            <person name="Misztal P."/>
            <person name="Wu S."/>
            <person name="Desiro A."/>
            <person name="Vande Pol N."/>
            <person name="Du Z.-Y."/>
            <person name="Zienkiewicz A."/>
            <person name="Zienkiewicz K."/>
            <person name="Morin E."/>
            <person name="Tisserant E."/>
            <person name="Splivallo R."/>
            <person name="Hainaut M."/>
            <person name="Henrissat B."/>
            <person name="Ohm R."/>
            <person name="Kuo A."/>
            <person name="Yan J."/>
            <person name="Lipzen A."/>
            <person name="Nolan M."/>
            <person name="Labutti K."/>
            <person name="Barry K."/>
            <person name="Goldstein A."/>
            <person name="Labbe J."/>
            <person name="Schadt C."/>
            <person name="Tuskan G."/>
            <person name="Grigoriev I."/>
            <person name="Martin F."/>
            <person name="Vilgalys R."/>
            <person name="Bonito G."/>
        </authorList>
    </citation>
    <scope>NUCLEOTIDE SEQUENCE [LARGE SCALE GENOMIC DNA]</scope>
    <source>
        <strain evidence="1 2">AG-77</strain>
    </source>
</reference>